<dbReference type="InterPro" id="IPR013762">
    <property type="entry name" value="Integrase-like_cat_sf"/>
</dbReference>
<dbReference type="GO" id="GO:0006310">
    <property type="term" value="P:DNA recombination"/>
    <property type="evidence" value="ECO:0007669"/>
    <property type="project" value="UniProtKB-KW"/>
</dbReference>
<evidence type="ECO:0000313" key="2">
    <source>
        <dbReference type="EMBL" id="KZP04951.1"/>
    </source>
</evidence>
<proteinExistence type="predicted"/>
<name>A0A167VFC1_9AGAM</name>
<evidence type="ECO:0008006" key="4">
    <source>
        <dbReference type="Google" id="ProtNLM"/>
    </source>
</evidence>
<dbReference type="Proteomes" id="UP000076532">
    <property type="component" value="Unassembled WGS sequence"/>
</dbReference>
<evidence type="ECO:0000256" key="1">
    <source>
        <dbReference type="ARBA" id="ARBA00023172"/>
    </source>
</evidence>
<protein>
    <recommendedName>
        <fullName evidence="4">DNA breaking-rejoining enzyme</fullName>
    </recommendedName>
</protein>
<dbReference type="PANTHER" id="PTHR34605">
    <property type="entry name" value="PHAGE_INTEGRASE DOMAIN-CONTAINING PROTEIN"/>
    <property type="match status" value="1"/>
</dbReference>
<reference evidence="2 3" key="1">
    <citation type="journal article" date="2016" name="Mol. Biol. Evol.">
        <title>Comparative Genomics of Early-Diverging Mushroom-Forming Fungi Provides Insights into the Origins of Lignocellulose Decay Capabilities.</title>
        <authorList>
            <person name="Nagy L.G."/>
            <person name="Riley R."/>
            <person name="Tritt A."/>
            <person name="Adam C."/>
            <person name="Daum C."/>
            <person name="Floudas D."/>
            <person name="Sun H."/>
            <person name="Yadav J.S."/>
            <person name="Pangilinan J."/>
            <person name="Larsson K.H."/>
            <person name="Matsuura K."/>
            <person name="Barry K."/>
            <person name="Labutti K."/>
            <person name="Kuo R."/>
            <person name="Ohm R.A."/>
            <person name="Bhattacharya S.S."/>
            <person name="Shirouzu T."/>
            <person name="Yoshinaga Y."/>
            <person name="Martin F.M."/>
            <person name="Grigoriev I.V."/>
            <person name="Hibbett D.S."/>
        </authorList>
    </citation>
    <scope>NUCLEOTIDE SEQUENCE [LARGE SCALE GENOMIC DNA]</scope>
    <source>
        <strain evidence="2 3">CBS 109695</strain>
    </source>
</reference>
<dbReference type="PANTHER" id="PTHR34605:SF3">
    <property type="entry name" value="P CELL-TYPE AGGLUTINATION PROTEIN MAP4-LIKE-RELATED"/>
    <property type="match status" value="1"/>
</dbReference>
<dbReference type="STRING" id="436010.A0A167VFC1"/>
<evidence type="ECO:0000313" key="3">
    <source>
        <dbReference type="Proteomes" id="UP000076532"/>
    </source>
</evidence>
<keyword evidence="3" id="KW-1185">Reference proteome</keyword>
<keyword evidence="1" id="KW-0233">DNA recombination</keyword>
<sequence>MRAPAQRLPLVTGPCGLLTLNSSPLRPQCAADQRIHQWIGVNTPAPATIDDPIIRYIETMAARASLRDAGSYGSGLRKFHVFCDIFTIPEADRLPVQQFLSIALDTQFEPVSDTAARKYLAAVRAWHIIQGWPPPLSAADHDRINWSLRGLINMQGARKRPIRPPITIPMLRALKTALDLSDPFDASLWAMAACSFWGLMRFGEVSVTARSAFDTEKHITRGHMFVGQDQDGNPYARLNLPSAKTAKPGEIQSIFLVEQGDLCPLEALRTLSSVVPASASDPLFSWRDKTGTIRPMVKPTTINRINTILAAHGWGTTFGHSFRIGGASYFLALGVDPEIVRIHGRWRSLAYKVYVRAFELVASRHLRRPLTA</sequence>
<dbReference type="GO" id="GO:0015074">
    <property type="term" value="P:DNA integration"/>
    <property type="evidence" value="ECO:0007669"/>
    <property type="project" value="InterPro"/>
</dbReference>
<accession>A0A167VFC1</accession>
<gene>
    <name evidence="2" type="ORF">FIBSPDRAFT_1006966</name>
</gene>
<dbReference type="AlphaFoldDB" id="A0A167VFC1"/>
<dbReference type="GO" id="GO:0003677">
    <property type="term" value="F:DNA binding"/>
    <property type="evidence" value="ECO:0007669"/>
    <property type="project" value="InterPro"/>
</dbReference>
<organism evidence="2 3">
    <name type="scientific">Athelia psychrophila</name>
    <dbReference type="NCBI Taxonomy" id="1759441"/>
    <lineage>
        <taxon>Eukaryota</taxon>
        <taxon>Fungi</taxon>
        <taxon>Dikarya</taxon>
        <taxon>Basidiomycota</taxon>
        <taxon>Agaricomycotina</taxon>
        <taxon>Agaricomycetes</taxon>
        <taxon>Agaricomycetidae</taxon>
        <taxon>Atheliales</taxon>
        <taxon>Atheliaceae</taxon>
        <taxon>Athelia</taxon>
    </lineage>
</organism>
<dbReference type="SUPFAM" id="SSF56349">
    <property type="entry name" value="DNA breaking-rejoining enzymes"/>
    <property type="match status" value="1"/>
</dbReference>
<dbReference type="EMBL" id="KV417876">
    <property type="protein sequence ID" value="KZP04951.1"/>
    <property type="molecule type" value="Genomic_DNA"/>
</dbReference>
<dbReference type="InterPro" id="IPR011010">
    <property type="entry name" value="DNA_brk_join_enz"/>
</dbReference>
<dbReference type="OrthoDB" id="3254696at2759"/>
<dbReference type="Gene3D" id="1.10.443.10">
    <property type="entry name" value="Intergrase catalytic core"/>
    <property type="match status" value="1"/>
</dbReference>
<dbReference type="InterPro" id="IPR052925">
    <property type="entry name" value="Phage_Integrase-like_Recomb"/>
</dbReference>